<organism evidence="2 4">
    <name type="scientific">Yarrowia lipolytica</name>
    <name type="common">Candida lipolytica</name>
    <dbReference type="NCBI Taxonomy" id="4952"/>
    <lineage>
        <taxon>Eukaryota</taxon>
        <taxon>Fungi</taxon>
        <taxon>Dikarya</taxon>
        <taxon>Ascomycota</taxon>
        <taxon>Saccharomycotina</taxon>
        <taxon>Dipodascomycetes</taxon>
        <taxon>Dipodascales</taxon>
        <taxon>Dipodascales incertae sedis</taxon>
        <taxon>Yarrowia</taxon>
    </lineage>
</organism>
<accession>A0A1H6Q1J9</accession>
<evidence type="ECO:0000256" key="1">
    <source>
        <dbReference type="SAM" id="Phobius"/>
    </source>
</evidence>
<dbReference type="VEuPathDB" id="FungiDB:YALI1_E34513g"/>
<gene>
    <name evidence="3" type="ORF">B0I71DRAFT_132093</name>
    <name evidence="2" type="ORF">YALI1_E34513g</name>
</gene>
<dbReference type="RefSeq" id="XP_504541.1">
    <property type="nucleotide sequence ID" value="XM_504541.1"/>
</dbReference>
<dbReference type="InterPro" id="IPR029164">
    <property type="entry name" value="PIG-Y"/>
</dbReference>
<dbReference type="AlphaFoldDB" id="A0A1H6Q1J9"/>
<dbReference type="PANTHER" id="PTHR39400">
    <property type="entry name" value="YALI0E29227P"/>
    <property type="match status" value="1"/>
</dbReference>
<feature type="transmembrane region" description="Helical" evidence="1">
    <location>
        <begin position="37"/>
        <end position="60"/>
    </location>
</feature>
<dbReference type="KEGG" id="yli:2912309"/>
<dbReference type="PANTHER" id="PTHR39400:SF1">
    <property type="entry name" value="PIG-P DOMAIN-CONTAINING PROTEIN"/>
    <property type="match status" value="1"/>
</dbReference>
<name>A0A1H6Q1J9_YARLL</name>
<reference evidence="2 4" key="1">
    <citation type="journal article" date="2016" name="PLoS ONE">
        <title>Sequence Assembly of Yarrowia lipolytica Strain W29/CLIB89 Shows Transposable Element Diversity.</title>
        <authorList>
            <person name="Magnan C."/>
            <person name="Yu J."/>
            <person name="Chang I."/>
            <person name="Jahn E."/>
            <person name="Kanomata Y."/>
            <person name="Wu J."/>
            <person name="Zeller M."/>
            <person name="Oakes M."/>
            <person name="Baldi P."/>
            <person name="Sandmeyer S."/>
        </authorList>
    </citation>
    <scope>NUCLEOTIDE SEQUENCE [LARGE SCALE GENOMIC DNA]</scope>
    <source>
        <strain evidence="2">CLIB89</strain>
        <strain evidence="4">CLIB89(W29)</strain>
    </source>
</reference>
<protein>
    <submittedName>
        <fullName evidence="2">Uncharacterized protein</fullName>
    </submittedName>
</protein>
<keyword evidence="1" id="KW-0812">Transmembrane</keyword>
<evidence type="ECO:0000313" key="3">
    <source>
        <dbReference type="EMBL" id="RDW25730.1"/>
    </source>
</evidence>
<dbReference type="Proteomes" id="UP000256601">
    <property type="component" value="Unassembled WGS sequence"/>
</dbReference>
<dbReference type="Pfam" id="PF15159">
    <property type="entry name" value="PIG-Y"/>
    <property type="match status" value="1"/>
</dbReference>
<evidence type="ECO:0000313" key="5">
    <source>
        <dbReference type="Proteomes" id="UP000256601"/>
    </source>
</evidence>
<dbReference type="OrthoDB" id="2157498at2759"/>
<proteinExistence type="predicted"/>
<reference evidence="3 5" key="2">
    <citation type="submission" date="2018-07" db="EMBL/GenBank/DDBJ databases">
        <title>Draft Genome Assemblies for Five Robust Yarrowia lipolytica Strains Exhibiting High Lipid Production and Pentose Sugar Utilization and Sugar Alcohol Secretion from Undetoxified Lignocellulosic Biomass Hydrolysates.</title>
        <authorList>
            <consortium name="DOE Joint Genome Institute"/>
            <person name="Walker C."/>
            <person name="Ryu S."/>
            <person name="Na H."/>
            <person name="Zane M."/>
            <person name="LaButti K."/>
            <person name="Lipzen A."/>
            <person name="Haridas S."/>
            <person name="Barry K."/>
            <person name="Grigoriev I.V."/>
            <person name="Quarterman J."/>
            <person name="Slininger P."/>
            <person name="Dien B."/>
            <person name="Trinh C.T."/>
        </authorList>
    </citation>
    <scope>NUCLEOTIDE SEQUENCE [LARGE SCALE GENOMIC DNA]</scope>
    <source>
        <strain evidence="3 5">YB392</strain>
    </source>
</reference>
<dbReference type="EMBL" id="CP017557">
    <property type="protein sequence ID" value="AOW06122.1"/>
    <property type="molecule type" value="Genomic_DNA"/>
</dbReference>
<dbReference type="EMBL" id="KZ858995">
    <property type="protein sequence ID" value="RDW25730.1"/>
    <property type="molecule type" value="Genomic_DNA"/>
</dbReference>
<feature type="transmembrane region" description="Helical" evidence="1">
    <location>
        <begin position="96"/>
        <end position="117"/>
    </location>
</feature>
<sequence length="127" mass="14928">MAKRPRSASHHVPVAYHPGSLVSLNRTQRKLTEYSEIASWGWILLITTWSLIFFAVFTMFDLDIYLFGSKTDRKNMHKAPDDDDDFPIRMYYPTSFFLSLVMAWVWCIVSWMGLKFFKHAKVDPTSR</sequence>
<keyword evidence="1" id="KW-1133">Transmembrane helix</keyword>
<dbReference type="Proteomes" id="UP000182444">
    <property type="component" value="Chromosome 1E"/>
</dbReference>
<dbReference type="GeneID" id="2912309"/>
<evidence type="ECO:0000313" key="4">
    <source>
        <dbReference type="Proteomes" id="UP000182444"/>
    </source>
</evidence>
<dbReference type="VEuPathDB" id="FungiDB:YALI0_E29227g"/>
<keyword evidence="1" id="KW-0472">Membrane</keyword>
<evidence type="ECO:0000313" key="2">
    <source>
        <dbReference type="EMBL" id="AOW06122.1"/>
    </source>
</evidence>